<feature type="transmembrane region" description="Helical" evidence="11">
    <location>
        <begin position="197"/>
        <end position="220"/>
    </location>
</feature>
<dbReference type="PANTHER" id="PTHR31618:SF7">
    <property type="entry name" value="MECHANOSENSITIVE ION CHANNEL PROTEIN"/>
    <property type="match status" value="1"/>
</dbReference>
<feature type="domain" description="Mechanosensitive ion channel protein Msy1/2-like transmembrane" evidence="13">
    <location>
        <begin position="165"/>
        <end position="305"/>
    </location>
</feature>
<comment type="similarity">
    <text evidence="2 9">Belongs to the MscS (TC 1.A.23) family.</text>
</comment>
<evidence type="ECO:0000256" key="5">
    <source>
        <dbReference type="ARBA" id="ARBA00022989"/>
    </source>
</evidence>
<organism evidence="14 15">
    <name type="scientific">Saponaria officinalis</name>
    <name type="common">Common soapwort</name>
    <name type="synonym">Lychnis saponaria</name>
    <dbReference type="NCBI Taxonomy" id="3572"/>
    <lineage>
        <taxon>Eukaryota</taxon>
        <taxon>Viridiplantae</taxon>
        <taxon>Streptophyta</taxon>
        <taxon>Embryophyta</taxon>
        <taxon>Tracheophyta</taxon>
        <taxon>Spermatophyta</taxon>
        <taxon>Magnoliopsida</taxon>
        <taxon>eudicotyledons</taxon>
        <taxon>Gunneridae</taxon>
        <taxon>Pentapetalae</taxon>
        <taxon>Caryophyllales</taxon>
        <taxon>Caryophyllaceae</taxon>
        <taxon>Caryophylleae</taxon>
        <taxon>Saponaria</taxon>
    </lineage>
</organism>
<feature type="domain" description="Mechanosensitive ion channel MscS" evidence="12">
    <location>
        <begin position="556"/>
        <end position="612"/>
    </location>
</feature>
<evidence type="ECO:0000256" key="3">
    <source>
        <dbReference type="ARBA" id="ARBA00022448"/>
    </source>
</evidence>
<feature type="region of interest" description="Disordered" evidence="10">
    <location>
        <begin position="24"/>
        <end position="68"/>
    </location>
</feature>
<feature type="transmembrane region" description="Helical" evidence="11">
    <location>
        <begin position="241"/>
        <end position="261"/>
    </location>
</feature>
<feature type="transmembrane region" description="Helical" evidence="11">
    <location>
        <begin position="157"/>
        <end position="177"/>
    </location>
</feature>
<evidence type="ECO:0000313" key="14">
    <source>
        <dbReference type="EMBL" id="KAK9705526.1"/>
    </source>
</evidence>
<keyword evidence="7 9" id="KW-0472">Membrane</keyword>
<proteinExistence type="inferred from homology"/>
<dbReference type="InterPro" id="IPR010920">
    <property type="entry name" value="LSM_dom_sf"/>
</dbReference>
<dbReference type="InterPro" id="IPR016688">
    <property type="entry name" value="MscS-like_plants/fungi"/>
</dbReference>
<gene>
    <name evidence="14" type="ORF">RND81_07G063800</name>
</gene>
<keyword evidence="8" id="KW-0407">Ion channel</keyword>
<dbReference type="PIRSF" id="PIRSF017209">
    <property type="entry name" value="Memb_At2g17000_prd"/>
    <property type="match status" value="1"/>
</dbReference>
<keyword evidence="5 11" id="KW-1133">Transmembrane helix</keyword>
<dbReference type="PANTHER" id="PTHR31618">
    <property type="entry name" value="MECHANOSENSITIVE ION CHANNEL PROTEIN 5"/>
    <property type="match status" value="1"/>
</dbReference>
<dbReference type="FunFam" id="2.30.30.60:FF:000003">
    <property type="entry name" value="Predicted mechanosensitive ion channel"/>
    <property type="match status" value="1"/>
</dbReference>
<comment type="caution">
    <text evidence="14">The sequence shown here is derived from an EMBL/GenBank/DDBJ whole genome shotgun (WGS) entry which is preliminary data.</text>
</comment>
<dbReference type="SUPFAM" id="SSF50182">
    <property type="entry name" value="Sm-like ribonucleoproteins"/>
    <property type="match status" value="1"/>
</dbReference>
<dbReference type="EMBL" id="JBDFQZ010000007">
    <property type="protein sequence ID" value="KAK9705526.1"/>
    <property type="molecule type" value="Genomic_DNA"/>
</dbReference>
<dbReference type="GO" id="GO:0005886">
    <property type="term" value="C:plasma membrane"/>
    <property type="evidence" value="ECO:0007669"/>
    <property type="project" value="UniProtKB-UniRule"/>
</dbReference>
<keyword evidence="4 11" id="KW-0812">Transmembrane</keyword>
<feature type="transmembrane region" description="Helical" evidence="11">
    <location>
        <begin position="505"/>
        <end position="525"/>
    </location>
</feature>
<evidence type="ECO:0000256" key="8">
    <source>
        <dbReference type="ARBA" id="ARBA00023303"/>
    </source>
</evidence>
<evidence type="ECO:0000256" key="7">
    <source>
        <dbReference type="ARBA" id="ARBA00023136"/>
    </source>
</evidence>
<evidence type="ECO:0000256" key="6">
    <source>
        <dbReference type="ARBA" id="ARBA00023065"/>
    </source>
</evidence>
<feature type="region of interest" description="Disordered" evidence="10">
    <location>
        <begin position="82"/>
        <end position="116"/>
    </location>
</feature>
<evidence type="ECO:0000256" key="2">
    <source>
        <dbReference type="ARBA" id="ARBA00008017"/>
    </source>
</evidence>
<comment type="subcellular location">
    <subcellularLocation>
        <location evidence="1">Endomembrane system</location>
        <topology evidence="1">Multi-pass membrane protein</topology>
    </subcellularLocation>
    <subcellularLocation>
        <location evidence="9">Membrane</location>
    </subcellularLocation>
</comment>
<sequence length="733" mass="83216">MMNVTETFTESASNDVVLSIVAASSAAAQSSNSKSANSPSYDNASHEGYTIDDHKNASTPHRPPNIPNELVRRRSLLARPSFSKSKSRLVESPYPTIGTSPLKNSPKVSPRVSVSTPKATPMIPMTAVAENGDDEDEDDDVYKSNLLANRRFKKLKVLGSINWILLFTLTGLLVSSLTIQRLKETVIWSVSLWKWCVLIQVIISGHMVTRWFINTIVFLVERNFLLKKKVLYFIYGLKRSVQVFLWLGFILVTWILLFSRSRGKTHSEKDNEILRYITMGIAGILVGAGIWLLKTLSIKTVALSFHVKRFFDRIQESIFHQYVLQTLSGPPLMEMEESIANPRNELSFERVAKGKGVKEEVINVEKLHKIKQEQVSAWTMRGLVNVIRRTKLTTISNNLDYGEDDEISEQSKEITSEWEAKAAADKIFKNVARPGNKYIDEDDLLRFIKQDEMHEVFHSFEGAIETGKIKKKSLRKWVVNAYLERKSLAHSLNDTKTAVKQLNNIASGVILIVDVIVWNLMMGFLTTKILVFITSQLLLVAFMFGNTVKTVFEAIIFVFIMHPFDVGDRCVIDGVQMIVEEMNILTTVFLRYDNEKIFYPNSVLSTKPISNFYRSPEMSDAVEFSIDFSTTVETISALKTRIKAYIESKPEHWRPSHSIQVKDILNMNTMAMALYVNHTINFQNGGERGSRRSDLVMELKKIFEDLGIRYHLLPQTVHVSYVGSPASTSYAQV</sequence>
<evidence type="ECO:0000313" key="15">
    <source>
        <dbReference type="Proteomes" id="UP001443914"/>
    </source>
</evidence>
<dbReference type="GO" id="GO:0006820">
    <property type="term" value="P:monoatomic anion transport"/>
    <property type="evidence" value="ECO:0007669"/>
    <property type="project" value="TreeGrafter"/>
</dbReference>
<evidence type="ECO:0000259" key="13">
    <source>
        <dbReference type="Pfam" id="PF25886"/>
    </source>
</evidence>
<accession>A0AAW1JNR2</accession>
<protein>
    <recommendedName>
        <fullName evidence="9">Mechanosensitive ion channel protein</fullName>
    </recommendedName>
</protein>
<dbReference type="Pfam" id="PF25886">
    <property type="entry name" value="Msy1"/>
    <property type="match status" value="1"/>
</dbReference>
<keyword evidence="3" id="KW-0813">Transport</keyword>
<dbReference type="InterPro" id="IPR058650">
    <property type="entry name" value="Msy1/2-like"/>
</dbReference>
<evidence type="ECO:0000256" key="11">
    <source>
        <dbReference type="SAM" id="Phobius"/>
    </source>
</evidence>
<evidence type="ECO:0000256" key="4">
    <source>
        <dbReference type="ARBA" id="ARBA00022692"/>
    </source>
</evidence>
<dbReference type="Gene3D" id="2.30.30.60">
    <property type="match status" value="1"/>
</dbReference>
<evidence type="ECO:0000259" key="12">
    <source>
        <dbReference type="Pfam" id="PF00924"/>
    </source>
</evidence>
<evidence type="ECO:0000256" key="10">
    <source>
        <dbReference type="SAM" id="MobiDB-lite"/>
    </source>
</evidence>
<feature type="compositionally biased region" description="Low complexity" evidence="10">
    <location>
        <begin position="24"/>
        <end position="40"/>
    </location>
</feature>
<reference evidence="14" key="1">
    <citation type="submission" date="2024-03" db="EMBL/GenBank/DDBJ databases">
        <title>WGS assembly of Saponaria officinalis var. Norfolk2.</title>
        <authorList>
            <person name="Jenkins J."/>
            <person name="Shu S."/>
            <person name="Grimwood J."/>
            <person name="Barry K."/>
            <person name="Goodstein D."/>
            <person name="Schmutz J."/>
            <person name="Leebens-Mack J."/>
            <person name="Osbourn A."/>
        </authorList>
    </citation>
    <scope>NUCLEOTIDE SEQUENCE [LARGE SCALE GENOMIC DNA]</scope>
    <source>
        <strain evidence="14">JIC</strain>
    </source>
</reference>
<feature type="compositionally biased region" description="Polar residues" evidence="10">
    <location>
        <begin position="97"/>
        <end position="116"/>
    </location>
</feature>
<dbReference type="GO" id="GO:0008381">
    <property type="term" value="F:mechanosensitive monoatomic ion channel activity"/>
    <property type="evidence" value="ECO:0007669"/>
    <property type="project" value="TreeGrafter"/>
</dbReference>
<dbReference type="InterPro" id="IPR023408">
    <property type="entry name" value="MscS_beta-dom_sf"/>
</dbReference>
<keyword evidence="15" id="KW-1185">Reference proteome</keyword>
<dbReference type="Pfam" id="PF00924">
    <property type="entry name" value="MS_channel_2nd"/>
    <property type="match status" value="1"/>
</dbReference>
<dbReference type="AlphaFoldDB" id="A0AAW1JNR2"/>
<dbReference type="InterPro" id="IPR006685">
    <property type="entry name" value="MscS_channel_2nd"/>
</dbReference>
<keyword evidence="6" id="KW-0406">Ion transport</keyword>
<feature type="transmembrane region" description="Helical" evidence="11">
    <location>
        <begin position="273"/>
        <end position="293"/>
    </location>
</feature>
<name>A0AAW1JNR2_SAPOF</name>
<dbReference type="Proteomes" id="UP001443914">
    <property type="component" value="Unassembled WGS sequence"/>
</dbReference>
<feature type="transmembrane region" description="Helical" evidence="11">
    <location>
        <begin position="537"/>
        <end position="560"/>
    </location>
</feature>
<evidence type="ECO:0000256" key="9">
    <source>
        <dbReference type="PIRNR" id="PIRNR017209"/>
    </source>
</evidence>
<dbReference type="GO" id="GO:0050982">
    <property type="term" value="P:detection of mechanical stimulus"/>
    <property type="evidence" value="ECO:0007669"/>
    <property type="project" value="TreeGrafter"/>
</dbReference>
<evidence type="ECO:0000256" key="1">
    <source>
        <dbReference type="ARBA" id="ARBA00004127"/>
    </source>
</evidence>